<protein>
    <submittedName>
        <fullName evidence="3">DNA polymerase V</fullName>
    </submittedName>
</protein>
<dbReference type="InterPro" id="IPR001126">
    <property type="entry name" value="UmuC"/>
</dbReference>
<dbReference type="PANTHER" id="PTHR11076">
    <property type="entry name" value="DNA REPAIR POLYMERASE UMUC / TRANSFERASE FAMILY MEMBER"/>
    <property type="match status" value="1"/>
</dbReference>
<accession>A0A2U0U1K9</accession>
<feature type="domain" description="UmuC" evidence="2">
    <location>
        <begin position="7"/>
        <end position="235"/>
    </location>
</feature>
<comment type="similarity">
    <text evidence="1">Belongs to the DNA polymerase type-Y family.</text>
</comment>
<dbReference type="GO" id="GO:0003684">
    <property type="term" value="F:damaged DNA binding"/>
    <property type="evidence" value="ECO:0007669"/>
    <property type="project" value="InterPro"/>
</dbReference>
<evidence type="ECO:0000313" key="4">
    <source>
        <dbReference type="Proteomes" id="UP000245870"/>
    </source>
</evidence>
<dbReference type="GO" id="GO:0009432">
    <property type="term" value="P:SOS response"/>
    <property type="evidence" value="ECO:0007669"/>
    <property type="project" value="TreeGrafter"/>
</dbReference>
<evidence type="ECO:0000256" key="1">
    <source>
        <dbReference type="ARBA" id="ARBA00010945"/>
    </source>
</evidence>
<proteinExistence type="inferred from homology"/>
<dbReference type="EMBL" id="QENY01000018">
    <property type="protein sequence ID" value="PVX50169.1"/>
    <property type="molecule type" value="Genomic_DNA"/>
</dbReference>
<reference evidence="3 4" key="1">
    <citation type="submission" date="2018-05" db="EMBL/GenBank/DDBJ databases">
        <title>Genomic Encyclopedia of Type Strains, Phase IV (KMG-IV): sequencing the most valuable type-strain genomes for metagenomic binning, comparative biology and taxonomic classification.</title>
        <authorList>
            <person name="Goeker M."/>
        </authorList>
    </citation>
    <scope>NUCLEOTIDE SEQUENCE [LARGE SCALE GENOMIC DNA]</scope>
    <source>
        <strain evidence="3 4">DSM 100333</strain>
    </source>
</reference>
<sequence length="503" mass="56996">MTEQRVYIAIDLKSFYASVECVEKGLDPLTTNLVVADIDRTEKTICLAVSPSLKAYGISGRARLFEVVQRVQEVNYARRRHVATHALVGKSYSDPEVKANDNLALDYIVAKPRMSFYIQYSARIYNVYLRYIAPEDIHVYSIDEVFFDATNYLKIYNLSAHQLAMKMVRAVLRETGITATAGIGTNLYLAKIAMDIVAKHKPADKDGVRIAELDEQSYRRLLWDHKPLTSFWRVGHGLAAKLESYGMYTMGQIARCSINNEELLYKLFGVNAELLIDHAWGWEPCTIEAIKSYRPKENSLCTGQVLQEPYTFKKARVVAKEMADSMALDLVDKHLVTDQIVVTVGYDIENLTNPSIQSTYNGPITTDGYGRRKPKSVHGSANLGFHNSSSKLITLAVIKIFDQIVSRNLLIRRMNVTANHVVSEDNARRETHAPIQLNLFTNGEAQRQQEAERRMTLSRERRMQQTLLNIKKKFGKNAILKGIDFEEGATTRERNIQIGGHRA</sequence>
<evidence type="ECO:0000313" key="3">
    <source>
        <dbReference type="EMBL" id="PVX50169.1"/>
    </source>
</evidence>
<dbReference type="GO" id="GO:0042276">
    <property type="term" value="P:error-prone translesion synthesis"/>
    <property type="evidence" value="ECO:0007669"/>
    <property type="project" value="TreeGrafter"/>
</dbReference>
<dbReference type="InterPro" id="IPR050116">
    <property type="entry name" value="DNA_polymerase-Y"/>
</dbReference>
<dbReference type="PANTHER" id="PTHR11076:SF35">
    <property type="entry name" value="DNA REPAIR PROTEIN HOMOLOG YOBH"/>
    <property type="match status" value="1"/>
</dbReference>
<dbReference type="Gene3D" id="1.10.150.20">
    <property type="entry name" value="5' to 3' exonuclease, C-terminal subdomain"/>
    <property type="match status" value="1"/>
</dbReference>
<dbReference type="GO" id="GO:0005829">
    <property type="term" value="C:cytosol"/>
    <property type="evidence" value="ECO:0007669"/>
    <property type="project" value="TreeGrafter"/>
</dbReference>
<comment type="caution">
    <text evidence="3">The sequence shown here is derived from an EMBL/GenBank/DDBJ whole genome shotgun (WGS) entry which is preliminary data.</text>
</comment>
<dbReference type="OrthoDB" id="9808813at2"/>
<evidence type="ECO:0000259" key="2">
    <source>
        <dbReference type="PROSITE" id="PS50173"/>
    </source>
</evidence>
<name>A0A2U0U1K9_9BACT</name>
<dbReference type="InterPro" id="IPR043128">
    <property type="entry name" value="Rev_trsase/Diguanyl_cyclase"/>
</dbReference>
<dbReference type="AlphaFoldDB" id="A0A2U0U1K9"/>
<dbReference type="Pfam" id="PF00817">
    <property type="entry name" value="IMS"/>
    <property type="match status" value="1"/>
</dbReference>
<dbReference type="GO" id="GO:0003887">
    <property type="term" value="F:DNA-directed DNA polymerase activity"/>
    <property type="evidence" value="ECO:0007669"/>
    <property type="project" value="TreeGrafter"/>
</dbReference>
<dbReference type="Proteomes" id="UP000245870">
    <property type="component" value="Unassembled WGS sequence"/>
</dbReference>
<dbReference type="GO" id="GO:0006281">
    <property type="term" value="P:DNA repair"/>
    <property type="evidence" value="ECO:0007669"/>
    <property type="project" value="InterPro"/>
</dbReference>
<keyword evidence="4" id="KW-1185">Reference proteome</keyword>
<dbReference type="SUPFAM" id="SSF56672">
    <property type="entry name" value="DNA/RNA polymerases"/>
    <property type="match status" value="1"/>
</dbReference>
<dbReference type="Gene3D" id="3.30.70.270">
    <property type="match status" value="1"/>
</dbReference>
<gene>
    <name evidence="3" type="ORF">C7379_11851</name>
</gene>
<organism evidence="3 4">
    <name type="scientific">Hallella colorans</name>
    <dbReference type="NCBI Taxonomy" id="1703337"/>
    <lineage>
        <taxon>Bacteria</taxon>
        <taxon>Pseudomonadati</taxon>
        <taxon>Bacteroidota</taxon>
        <taxon>Bacteroidia</taxon>
        <taxon>Bacteroidales</taxon>
        <taxon>Prevotellaceae</taxon>
        <taxon>Hallella</taxon>
    </lineage>
</organism>
<dbReference type="InterPro" id="IPR043502">
    <property type="entry name" value="DNA/RNA_pol_sf"/>
</dbReference>
<dbReference type="PROSITE" id="PS50173">
    <property type="entry name" value="UMUC"/>
    <property type="match status" value="1"/>
</dbReference>
<dbReference type="RefSeq" id="WP_116617088.1">
    <property type="nucleotide sequence ID" value="NZ_QENY01000018.1"/>
</dbReference>